<evidence type="ECO:0000259" key="1">
    <source>
        <dbReference type="PROSITE" id="PS51186"/>
    </source>
</evidence>
<accession>A0A382IE14</accession>
<dbReference type="Pfam" id="PF13508">
    <property type="entry name" value="Acetyltransf_7"/>
    <property type="match status" value="1"/>
</dbReference>
<dbReference type="SUPFAM" id="SSF55729">
    <property type="entry name" value="Acyl-CoA N-acyltransferases (Nat)"/>
    <property type="match status" value="1"/>
</dbReference>
<dbReference type="GO" id="GO:0016747">
    <property type="term" value="F:acyltransferase activity, transferring groups other than amino-acyl groups"/>
    <property type="evidence" value="ECO:0007669"/>
    <property type="project" value="InterPro"/>
</dbReference>
<sequence>MGSTDKMTLPLCATDGRTAMILWQDGEYQINTDKMRLDVPAIHNFLVNAYWSKGRPLDVVRRSVEHSLCFGLYHQQDQIGFGRVISDFSTFAYLADIYVLNEYRGRGLGKRLLTCITQHDQLQGLKRWLLVTADAHRFYEAFGFSSLTSPERFMEQRASQQ</sequence>
<name>A0A382IE14_9ZZZZ</name>
<dbReference type="PROSITE" id="PS51186">
    <property type="entry name" value="GNAT"/>
    <property type="match status" value="1"/>
</dbReference>
<dbReference type="InterPro" id="IPR016181">
    <property type="entry name" value="Acyl_CoA_acyltransferase"/>
</dbReference>
<dbReference type="PANTHER" id="PTHR43233">
    <property type="entry name" value="FAMILY N-ACETYLTRANSFERASE, PUTATIVE (AFU_ORTHOLOGUE AFUA_6G03350)-RELATED"/>
    <property type="match status" value="1"/>
</dbReference>
<gene>
    <name evidence="2" type="ORF">METZ01_LOCUS250017</name>
</gene>
<dbReference type="InterPro" id="IPR000182">
    <property type="entry name" value="GNAT_dom"/>
</dbReference>
<dbReference type="EMBL" id="UINC01066444">
    <property type="protein sequence ID" value="SVB97163.1"/>
    <property type="molecule type" value="Genomic_DNA"/>
</dbReference>
<dbReference type="InterPro" id="IPR053144">
    <property type="entry name" value="Acetyltransferase_Butenolide"/>
</dbReference>
<proteinExistence type="predicted"/>
<protein>
    <recommendedName>
        <fullName evidence="1">N-acetyltransferase domain-containing protein</fullName>
    </recommendedName>
</protein>
<reference evidence="2" key="1">
    <citation type="submission" date="2018-05" db="EMBL/GenBank/DDBJ databases">
        <authorList>
            <person name="Lanie J.A."/>
            <person name="Ng W.-L."/>
            <person name="Kazmierczak K.M."/>
            <person name="Andrzejewski T.M."/>
            <person name="Davidsen T.M."/>
            <person name="Wayne K.J."/>
            <person name="Tettelin H."/>
            <person name="Glass J.I."/>
            <person name="Rusch D."/>
            <person name="Podicherti R."/>
            <person name="Tsui H.-C.T."/>
            <person name="Winkler M.E."/>
        </authorList>
    </citation>
    <scope>NUCLEOTIDE SEQUENCE</scope>
</reference>
<dbReference type="CDD" id="cd04301">
    <property type="entry name" value="NAT_SF"/>
    <property type="match status" value="1"/>
</dbReference>
<feature type="domain" description="N-acetyltransferase" evidence="1">
    <location>
        <begin position="30"/>
        <end position="159"/>
    </location>
</feature>
<evidence type="ECO:0000313" key="2">
    <source>
        <dbReference type="EMBL" id="SVB97163.1"/>
    </source>
</evidence>
<organism evidence="2">
    <name type="scientific">marine metagenome</name>
    <dbReference type="NCBI Taxonomy" id="408172"/>
    <lineage>
        <taxon>unclassified sequences</taxon>
        <taxon>metagenomes</taxon>
        <taxon>ecological metagenomes</taxon>
    </lineage>
</organism>
<dbReference type="Gene3D" id="3.40.630.30">
    <property type="match status" value="1"/>
</dbReference>
<dbReference type="AlphaFoldDB" id="A0A382IE14"/>
<dbReference type="PANTHER" id="PTHR43233:SF1">
    <property type="entry name" value="FAMILY N-ACETYLTRANSFERASE, PUTATIVE (AFU_ORTHOLOGUE AFUA_6G03350)-RELATED"/>
    <property type="match status" value="1"/>
</dbReference>